<dbReference type="EMBL" id="BTGU01006747">
    <property type="protein sequence ID" value="GMN22888.1"/>
    <property type="molecule type" value="Genomic_DNA"/>
</dbReference>
<dbReference type="AlphaFoldDB" id="A0AA87ZB39"/>
<gene>
    <name evidence="1" type="ORF">TIFTF001_049034</name>
</gene>
<dbReference type="Proteomes" id="UP001187192">
    <property type="component" value="Unassembled WGS sequence"/>
</dbReference>
<organism evidence="1 2">
    <name type="scientific">Ficus carica</name>
    <name type="common">Common fig</name>
    <dbReference type="NCBI Taxonomy" id="3494"/>
    <lineage>
        <taxon>Eukaryota</taxon>
        <taxon>Viridiplantae</taxon>
        <taxon>Streptophyta</taxon>
        <taxon>Embryophyta</taxon>
        <taxon>Tracheophyta</taxon>
        <taxon>Spermatophyta</taxon>
        <taxon>Magnoliopsida</taxon>
        <taxon>eudicotyledons</taxon>
        <taxon>Gunneridae</taxon>
        <taxon>Pentapetalae</taxon>
        <taxon>rosids</taxon>
        <taxon>fabids</taxon>
        <taxon>Rosales</taxon>
        <taxon>Moraceae</taxon>
        <taxon>Ficeae</taxon>
        <taxon>Ficus</taxon>
    </lineage>
</organism>
<accession>A0AA87ZB39</accession>
<name>A0AA87ZB39_FICCA</name>
<proteinExistence type="predicted"/>
<reference evidence="1" key="1">
    <citation type="submission" date="2023-07" db="EMBL/GenBank/DDBJ databases">
        <title>draft genome sequence of fig (Ficus carica).</title>
        <authorList>
            <person name="Takahashi T."/>
            <person name="Nishimura K."/>
        </authorList>
    </citation>
    <scope>NUCLEOTIDE SEQUENCE</scope>
</reference>
<protein>
    <submittedName>
        <fullName evidence="1">Uncharacterized protein</fullName>
    </submittedName>
</protein>
<keyword evidence="2" id="KW-1185">Reference proteome</keyword>
<evidence type="ECO:0000313" key="2">
    <source>
        <dbReference type="Proteomes" id="UP001187192"/>
    </source>
</evidence>
<comment type="caution">
    <text evidence="1">The sequence shown here is derived from an EMBL/GenBank/DDBJ whole genome shotgun (WGS) entry which is preliminary data.</text>
</comment>
<evidence type="ECO:0000313" key="1">
    <source>
        <dbReference type="EMBL" id="GMN22888.1"/>
    </source>
</evidence>
<sequence>MGKTTPLALLRSSDYIAMNPHVRETFRRYNFATQAGKSAGYSIQPETQAGLEWSGAGCLAENTGLGSRGPEIRELGPCCWDHGLGSASWGPRGWFHA</sequence>